<evidence type="ECO:0000256" key="4">
    <source>
        <dbReference type="PROSITE-ProRule" id="PRU00335"/>
    </source>
</evidence>
<evidence type="ECO:0000259" key="5">
    <source>
        <dbReference type="PROSITE" id="PS50977"/>
    </source>
</evidence>
<dbReference type="PANTHER" id="PTHR30055:SF234">
    <property type="entry name" value="HTH-TYPE TRANSCRIPTIONAL REGULATOR BETI"/>
    <property type="match status" value="1"/>
</dbReference>
<accession>A0A1B2HRD6</accession>
<dbReference type="Proteomes" id="UP000093053">
    <property type="component" value="Chromosome"/>
</dbReference>
<feature type="domain" description="HTH tetR-type" evidence="5">
    <location>
        <begin position="14"/>
        <end position="72"/>
    </location>
</feature>
<dbReference type="PANTHER" id="PTHR30055">
    <property type="entry name" value="HTH-TYPE TRANSCRIPTIONAL REGULATOR RUTR"/>
    <property type="match status" value="1"/>
</dbReference>
<dbReference type="Pfam" id="PF00440">
    <property type="entry name" value="TetR_N"/>
    <property type="match status" value="1"/>
</dbReference>
<sequence length="196" mass="21219">MAGTGTRRLRADAEQNTARILAAAEEVLAVEPAASLERIGEAAGLTRATVHRRFASRQALLDALTDQLDRRYLSALEQSRMDTAPPLVVFLRLTEILFELKVSNRFAMELMSGRDECRAGLSPAVEDGLEQVFARLREAGDITATGAEWCRRVYLAMAHEVHQLPEDAEDLVAAGGSRPLLVVRAVVGALGGTPQA</sequence>
<evidence type="ECO:0000256" key="3">
    <source>
        <dbReference type="ARBA" id="ARBA00023163"/>
    </source>
</evidence>
<dbReference type="InterPro" id="IPR001647">
    <property type="entry name" value="HTH_TetR"/>
</dbReference>
<dbReference type="KEGG" id="led:BBK82_33920"/>
<name>A0A1B2HRD6_9PSEU</name>
<gene>
    <name evidence="6" type="ORF">BBK82_33920</name>
</gene>
<reference evidence="6 7" key="1">
    <citation type="submission" date="2016-07" db="EMBL/GenBank/DDBJ databases">
        <title>Complete genome sequence of the Lentzea guizhouensis DHS C013.</title>
        <authorList>
            <person name="Cao C."/>
        </authorList>
    </citation>
    <scope>NUCLEOTIDE SEQUENCE [LARGE SCALE GENOMIC DNA]</scope>
    <source>
        <strain evidence="6 7">DHS C013</strain>
    </source>
</reference>
<dbReference type="GO" id="GO:0003700">
    <property type="term" value="F:DNA-binding transcription factor activity"/>
    <property type="evidence" value="ECO:0007669"/>
    <property type="project" value="TreeGrafter"/>
</dbReference>
<proteinExistence type="predicted"/>
<keyword evidence="2 4" id="KW-0238">DNA-binding</keyword>
<keyword evidence="1" id="KW-0805">Transcription regulation</keyword>
<feature type="DNA-binding region" description="H-T-H motif" evidence="4">
    <location>
        <begin position="35"/>
        <end position="54"/>
    </location>
</feature>
<keyword evidence="3" id="KW-0804">Transcription</keyword>
<dbReference type="Gene3D" id="1.10.357.10">
    <property type="entry name" value="Tetracycline Repressor, domain 2"/>
    <property type="match status" value="1"/>
</dbReference>
<protein>
    <recommendedName>
        <fullName evidence="5">HTH tetR-type domain-containing protein</fullName>
    </recommendedName>
</protein>
<dbReference type="GO" id="GO:0000976">
    <property type="term" value="F:transcription cis-regulatory region binding"/>
    <property type="evidence" value="ECO:0007669"/>
    <property type="project" value="TreeGrafter"/>
</dbReference>
<dbReference type="OrthoDB" id="3570708at2"/>
<dbReference type="STRING" id="1586287.BBK82_33920"/>
<dbReference type="InterPro" id="IPR050109">
    <property type="entry name" value="HTH-type_TetR-like_transc_reg"/>
</dbReference>
<evidence type="ECO:0000313" key="6">
    <source>
        <dbReference type="EMBL" id="ANZ40287.1"/>
    </source>
</evidence>
<dbReference type="RefSeq" id="WP_065918626.1">
    <property type="nucleotide sequence ID" value="NZ_CP016793.1"/>
</dbReference>
<dbReference type="InterPro" id="IPR009057">
    <property type="entry name" value="Homeodomain-like_sf"/>
</dbReference>
<dbReference type="PROSITE" id="PS50977">
    <property type="entry name" value="HTH_TETR_2"/>
    <property type="match status" value="1"/>
</dbReference>
<evidence type="ECO:0000256" key="1">
    <source>
        <dbReference type="ARBA" id="ARBA00023015"/>
    </source>
</evidence>
<dbReference type="SUPFAM" id="SSF46689">
    <property type="entry name" value="Homeodomain-like"/>
    <property type="match status" value="1"/>
</dbReference>
<dbReference type="AlphaFoldDB" id="A0A1B2HRD6"/>
<keyword evidence="7" id="KW-1185">Reference proteome</keyword>
<evidence type="ECO:0000313" key="7">
    <source>
        <dbReference type="Proteomes" id="UP000093053"/>
    </source>
</evidence>
<dbReference type="EMBL" id="CP016793">
    <property type="protein sequence ID" value="ANZ40287.1"/>
    <property type="molecule type" value="Genomic_DNA"/>
</dbReference>
<evidence type="ECO:0000256" key="2">
    <source>
        <dbReference type="ARBA" id="ARBA00023125"/>
    </source>
</evidence>
<organism evidence="6 7">
    <name type="scientific">Lentzea guizhouensis</name>
    <dbReference type="NCBI Taxonomy" id="1586287"/>
    <lineage>
        <taxon>Bacteria</taxon>
        <taxon>Bacillati</taxon>
        <taxon>Actinomycetota</taxon>
        <taxon>Actinomycetes</taxon>
        <taxon>Pseudonocardiales</taxon>
        <taxon>Pseudonocardiaceae</taxon>
        <taxon>Lentzea</taxon>
    </lineage>
</organism>